<feature type="domain" description="Glutaredoxin" evidence="1">
    <location>
        <begin position="2"/>
        <end position="61"/>
    </location>
</feature>
<dbReference type="NCBIfam" id="TIGR02196">
    <property type="entry name" value="GlrX_YruB"/>
    <property type="match status" value="1"/>
</dbReference>
<proteinExistence type="predicted"/>
<comment type="caution">
    <text evidence="2">The sequence shown here is derived from an EMBL/GenBank/DDBJ whole genome shotgun (WGS) entry which is preliminary data.</text>
</comment>
<gene>
    <name evidence="2" type="ORF">A3B90_00075</name>
</gene>
<dbReference type="AlphaFoldDB" id="A0A1F6M481"/>
<dbReference type="Proteomes" id="UP000178742">
    <property type="component" value="Unassembled WGS sequence"/>
</dbReference>
<sequence>MVTVYSTPSCPWCHKAKDYLKEKNVVFDDVDVSVDESRVDEMFKKSGQMGVPVIDINGKIIVGFDVVAIDEALL</sequence>
<dbReference type="InterPro" id="IPR011767">
    <property type="entry name" value="GLR_AS"/>
</dbReference>
<dbReference type="STRING" id="1798676.A3B90_00075"/>
<dbReference type="InterPro" id="IPR011911">
    <property type="entry name" value="GlrX_YruB"/>
</dbReference>
<evidence type="ECO:0000313" key="3">
    <source>
        <dbReference type="Proteomes" id="UP000178742"/>
    </source>
</evidence>
<dbReference type="PANTHER" id="PTHR34386">
    <property type="entry name" value="GLUTAREDOXIN"/>
    <property type="match status" value="1"/>
</dbReference>
<dbReference type="GO" id="GO:0009055">
    <property type="term" value="F:electron transfer activity"/>
    <property type="evidence" value="ECO:0007669"/>
    <property type="project" value="TreeGrafter"/>
</dbReference>
<dbReference type="GO" id="GO:0045454">
    <property type="term" value="P:cell redox homeostasis"/>
    <property type="evidence" value="ECO:0007669"/>
    <property type="project" value="TreeGrafter"/>
</dbReference>
<protein>
    <submittedName>
        <fullName evidence="2">NrdH-redoxin</fullName>
    </submittedName>
</protein>
<dbReference type="InterPro" id="IPR036249">
    <property type="entry name" value="Thioredoxin-like_sf"/>
</dbReference>
<accession>A0A1F6M481</accession>
<dbReference type="InterPro" id="IPR002109">
    <property type="entry name" value="Glutaredoxin"/>
</dbReference>
<dbReference type="PANTHER" id="PTHR34386:SF1">
    <property type="entry name" value="GLUTAREDOXIN-LIKE PROTEIN NRDH"/>
    <property type="match status" value="1"/>
</dbReference>
<dbReference type="EMBL" id="MFPX01000018">
    <property type="protein sequence ID" value="OGH66395.1"/>
    <property type="molecule type" value="Genomic_DNA"/>
</dbReference>
<organism evidence="2 3">
    <name type="scientific">Candidatus Magasanikbacteria bacterium RIFCSPHIGHO2_02_FULL_41_13</name>
    <dbReference type="NCBI Taxonomy" id="1798676"/>
    <lineage>
        <taxon>Bacteria</taxon>
        <taxon>Candidatus Magasanikiibacteriota</taxon>
    </lineage>
</organism>
<dbReference type="SUPFAM" id="SSF52833">
    <property type="entry name" value="Thioredoxin-like"/>
    <property type="match status" value="1"/>
</dbReference>
<dbReference type="PROSITE" id="PS00195">
    <property type="entry name" value="GLUTAREDOXIN_1"/>
    <property type="match status" value="1"/>
</dbReference>
<dbReference type="Gene3D" id="3.40.30.10">
    <property type="entry name" value="Glutaredoxin"/>
    <property type="match status" value="1"/>
</dbReference>
<name>A0A1F6M481_9BACT</name>
<dbReference type="Pfam" id="PF00462">
    <property type="entry name" value="Glutaredoxin"/>
    <property type="match status" value="1"/>
</dbReference>
<evidence type="ECO:0000313" key="2">
    <source>
        <dbReference type="EMBL" id="OGH66395.1"/>
    </source>
</evidence>
<dbReference type="InterPro" id="IPR051548">
    <property type="entry name" value="Grx-like_ET"/>
</dbReference>
<dbReference type="CDD" id="cd02976">
    <property type="entry name" value="NrdH"/>
    <property type="match status" value="1"/>
</dbReference>
<dbReference type="PROSITE" id="PS51354">
    <property type="entry name" value="GLUTAREDOXIN_2"/>
    <property type="match status" value="1"/>
</dbReference>
<evidence type="ECO:0000259" key="1">
    <source>
        <dbReference type="Pfam" id="PF00462"/>
    </source>
</evidence>
<reference evidence="2 3" key="1">
    <citation type="journal article" date="2016" name="Nat. Commun.">
        <title>Thousands of microbial genomes shed light on interconnected biogeochemical processes in an aquifer system.</title>
        <authorList>
            <person name="Anantharaman K."/>
            <person name="Brown C.T."/>
            <person name="Hug L.A."/>
            <person name="Sharon I."/>
            <person name="Castelle C.J."/>
            <person name="Probst A.J."/>
            <person name="Thomas B.C."/>
            <person name="Singh A."/>
            <person name="Wilkins M.J."/>
            <person name="Karaoz U."/>
            <person name="Brodie E.L."/>
            <person name="Williams K.H."/>
            <person name="Hubbard S.S."/>
            <person name="Banfield J.F."/>
        </authorList>
    </citation>
    <scope>NUCLEOTIDE SEQUENCE [LARGE SCALE GENOMIC DNA]</scope>
</reference>